<dbReference type="InterPro" id="IPR000634">
    <property type="entry name" value="Ser/Thr_deHydtase_PyrdxlP-BS"/>
</dbReference>
<evidence type="ECO:0000313" key="9">
    <source>
        <dbReference type="Proteomes" id="UP000182744"/>
    </source>
</evidence>
<dbReference type="NCBIfam" id="NF002823">
    <property type="entry name" value="PRK02991.1"/>
    <property type="match status" value="1"/>
</dbReference>
<name>A0A1G7CPM2_9ACTO</name>
<dbReference type="AlphaFoldDB" id="A0A1G7CPM2"/>
<organism evidence="8 9">
    <name type="scientific">Actinobaculum suis</name>
    <dbReference type="NCBI Taxonomy" id="1657"/>
    <lineage>
        <taxon>Bacteria</taxon>
        <taxon>Bacillati</taxon>
        <taxon>Actinomycetota</taxon>
        <taxon>Actinomycetes</taxon>
        <taxon>Actinomycetales</taxon>
        <taxon>Actinomycetaceae</taxon>
        <taxon>Actinobaculum</taxon>
    </lineage>
</organism>
<comment type="cofactor">
    <cofactor evidence="1 4">
        <name>pyridoxal 5'-phosphate</name>
        <dbReference type="ChEBI" id="CHEBI:597326"/>
    </cofactor>
</comment>
<dbReference type="Proteomes" id="UP001273799">
    <property type="component" value="Unassembled WGS sequence"/>
</dbReference>
<reference evidence="8" key="1">
    <citation type="submission" date="2016-10" db="EMBL/GenBank/DDBJ databases">
        <authorList>
            <person name="de Groot N.N."/>
        </authorList>
    </citation>
    <scope>NUCLEOTIDE SEQUENCE [LARGE SCALE GENOMIC DNA]</scope>
    <source>
        <strain evidence="8">DSM 20639</strain>
    </source>
</reference>
<dbReference type="GO" id="GO:0016836">
    <property type="term" value="F:hydro-lyase activity"/>
    <property type="evidence" value="ECO:0007669"/>
    <property type="project" value="UniProtKB-UniRule"/>
</dbReference>
<dbReference type="HAMAP" id="MF_01030">
    <property type="entry name" value="D_Ser_dehydrat"/>
    <property type="match status" value="1"/>
</dbReference>
<dbReference type="PANTHER" id="PTHR48078:SF9">
    <property type="entry name" value="D-SERINE DEHYDRATASE"/>
    <property type="match status" value="1"/>
</dbReference>
<comment type="similarity">
    <text evidence="4">Belongs to the serine/threonine dehydratase family. DsdA subfamily.</text>
</comment>
<proteinExistence type="inferred from homology"/>
<dbReference type="PANTHER" id="PTHR48078">
    <property type="entry name" value="THREONINE DEHYDRATASE, MITOCHONDRIAL-RELATED"/>
    <property type="match status" value="1"/>
</dbReference>
<feature type="modified residue" description="N6-(pyridoxal phosphate)lysine" evidence="4">
    <location>
        <position position="156"/>
    </location>
</feature>
<dbReference type="InterPro" id="IPR050147">
    <property type="entry name" value="Ser/Thr_Dehydratase"/>
</dbReference>
<evidence type="ECO:0000313" key="7">
    <source>
        <dbReference type="EMBL" id="MDY5152494.1"/>
    </source>
</evidence>
<reference evidence="7" key="3">
    <citation type="submission" date="2023-10" db="EMBL/GenBank/DDBJ databases">
        <title>Whole Genome based description of the genera Actinobaculum and Actinotignum reveals a complex phylogenetic relationship within the species included in the genus Actinotignum.</title>
        <authorList>
            <person name="Jensen C.S."/>
            <person name="Dargis R."/>
            <person name="Kemp M."/>
            <person name="Christensen J.J."/>
        </authorList>
    </citation>
    <scope>NUCLEOTIDE SEQUENCE</scope>
    <source>
        <strain evidence="7">Actinobaculum_suis_CCUG19206T</strain>
    </source>
</reference>
<protein>
    <recommendedName>
        <fullName evidence="4">Probable D-serine dehydratase</fullName>
        <ecNumber evidence="4">4.3.1.18</ecNumber>
    </recommendedName>
    <alternativeName>
        <fullName evidence="4">D-serine deaminase</fullName>
        <shortName evidence="4">DSD</shortName>
    </alternativeName>
</protein>
<dbReference type="EMBL" id="FNAU01000008">
    <property type="protein sequence ID" value="SDE41163.1"/>
    <property type="molecule type" value="Genomic_DNA"/>
</dbReference>
<comment type="catalytic activity">
    <reaction evidence="4">
        <text>D-serine = pyruvate + NH4(+)</text>
        <dbReference type="Rhea" id="RHEA:13977"/>
        <dbReference type="ChEBI" id="CHEBI:15361"/>
        <dbReference type="ChEBI" id="CHEBI:28938"/>
        <dbReference type="ChEBI" id="CHEBI:35247"/>
        <dbReference type="EC" id="4.3.1.18"/>
    </reaction>
</comment>
<dbReference type="Gene3D" id="3.40.50.1100">
    <property type="match status" value="2"/>
</dbReference>
<dbReference type="InterPro" id="IPR036052">
    <property type="entry name" value="TrpB-like_PALP_sf"/>
</dbReference>
<keyword evidence="2 4" id="KW-0663">Pyridoxal phosphate</keyword>
<sequence length="487" mass="52167">MTQTPQTPESSSANAASPAAANTAANPEPNQANSAPQQVLGKDLSAWVAEYPLLETLMNYQETAWFNPKVTGVAEGLEHVGLSAADVADTRRRLQRWAPYLAQVFPEARATGGILESPLVCVPDFKARLETHYGQEISGQLWAKLDSHLPISGSIKARGGVYEVLKHAEDIALKHGLIELTDDYRALDTPAAREVFGQYKVAVGSTGNLGLSIGIMSAQLGFQAFVHMSADARQWKKDKLRAHGVTVVEYESDYSVAVAEGRKQAESDPSMYFVDDENSTSLFLGYAVSGARLAGQLQALEVTVDEEHPLLVYLPCGVGGGPGGVAFGLKSVFGEAVRCIFAEPTHCPSMLIGVMTGQHDKVSVHDFGIDNVTAADGLACGRPSAFVGEHMQHLVDGYYTVDDAEMYRLVALCAETENLRMEPSSATAFAGPAHILGSGEAATAYRERLGLTPEKLARATHLGWVTGGNMVPQAEMDDYISRGKSLL</sequence>
<dbReference type="GO" id="GO:0036088">
    <property type="term" value="P:D-serine catabolic process"/>
    <property type="evidence" value="ECO:0007669"/>
    <property type="project" value="TreeGrafter"/>
</dbReference>
<evidence type="ECO:0000256" key="4">
    <source>
        <dbReference type="HAMAP-Rule" id="MF_01030"/>
    </source>
</evidence>
<evidence type="ECO:0000256" key="5">
    <source>
        <dbReference type="SAM" id="MobiDB-lite"/>
    </source>
</evidence>
<evidence type="ECO:0000259" key="6">
    <source>
        <dbReference type="Pfam" id="PF00291"/>
    </source>
</evidence>
<dbReference type="NCBIfam" id="TIGR02035">
    <property type="entry name" value="D_Ser_am_lyase"/>
    <property type="match status" value="1"/>
</dbReference>
<dbReference type="PROSITE" id="PS00165">
    <property type="entry name" value="DEHYDRATASE_SER_THR"/>
    <property type="match status" value="1"/>
</dbReference>
<feature type="region of interest" description="Disordered" evidence="5">
    <location>
        <begin position="1"/>
        <end position="37"/>
    </location>
</feature>
<evidence type="ECO:0000256" key="2">
    <source>
        <dbReference type="ARBA" id="ARBA00022898"/>
    </source>
</evidence>
<dbReference type="SUPFAM" id="SSF53686">
    <property type="entry name" value="Tryptophan synthase beta subunit-like PLP-dependent enzymes"/>
    <property type="match status" value="1"/>
</dbReference>
<dbReference type="GO" id="GO:0008721">
    <property type="term" value="F:D-serine ammonia-lyase activity"/>
    <property type="evidence" value="ECO:0007669"/>
    <property type="project" value="UniProtKB-EC"/>
</dbReference>
<reference evidence="9" key="2">
    <citation type="submission" date="2016-10" db="EMBL/GenBank/DDBJ databases">
        <authorList>
            <person name="Varghese N."/>
        </authorList>
    </citation>
    <scope>NUCLEOTIDE SEQUENCE [LARGE SCALE GENOMIC DNA]</scope>
    <source>
        <strain evidence="9">DSM 20639</strain>
    </source>
</reference>
<evidence type="ECO:0000256" key="3">
    <source>
        <dbReference type="ARBA" id="ARBA00023239"/>
    </source>
</evidence>
<gene>
    <name evidence="4" type="primary">dsdA</name>
    <name evidence="7" type="ORF">R6G71_00245</name>
    <name evidence="8" type="ORF">SAMN05421878_10853</name>
</gene>
<dbReference type="GO" id="GO:0030170">
    <property type="term" value="F:pyridoxal phosphate binding"/>
    <property type="evidence" value="ECO:0007669"/>
    <property type="project" value="InterPro"/>
</dbReference>
<dbReference type="EC" id="4.3.1.18" evidence="4"/>
<dbReference type="InterPro" id="IPR001926">
    <property type="entry name" value="TrpB-like_PALP"/>
</dbReference>
<evidence type="ECO:0000313" key="8">
    <source>
        <dbReference type="EMBL" id="SDE41163.1"/>
    </source>
</evidence>
<feature type="compositionally biased region" description="Low complexity" evidence="5">
    <location>
        <begin position="7"/>
        <end position="30"/>
    </location>
</feature>
<keyword evidence="3 4" id="KW-0456">Lyase</keyword>
<dbReference type="RefSeq" id="WP_083330094.1">
    <property type="nucleotide sequence ID" value="NZ_FNAU01000008.1"/>
</dbReference>
<dbReference type="Proteomes" id="UP000182744">
    <property type="component" value="Unassembled WGS sequence"/>
</dbReference>
<accession>A0A1G7CPM2</accession>
<dbReference type="Pfam" id="PF00291">
    <property type="entry name" value="PALP"/>
    <property type="match status" value="1"/>
</dbReference>
<dbReference type="GO" id="GO:0009097">
    <property type="term" value="P:isoleucine biosynthetic process"/>
    <property type="evidence" value="ECO:0007669"/>
    <property type="project" value="TreeGrafter"/>
</dbReference>
<evidence type="ECO:0000256" key="1">
    <source>
        <dbReference type="ARBA" id="ARBA00001933"/>
    </source>
</evidence>
<keyword evidence="9" id="KW-1185">Reference proteome</keyword>
<feature type="domain" description="Tryptophan synthase beta chain-like PALP" evidence="6">
    <location>
        <begin position="135"/>
        <end position="432"/>
    </location>
</feature>
<dbReference type="EMBL" id="JAWNFU010000001">
    <property type="protein sequence ID" value="MDY5152494.1"/>
    <property type="molecule type" value="Genomic_DNA"/>
</dbReference>
<dbReference type="InterPro" id="IPR011780">
    <property type="entry name" value="D_Ser_am_lyase"/>
</dbReference>